<dbReference type="InterPro" id="IPR032675">
    <property type="entry name" value="LRR_dom_sf"/>
</dbReference>
<name>A0A4Q9LA18_9MICR</name>
<feature type="non-terminal residue" evidence="1">
    <location>
        <position position="1"/>
    </location>
</feature>
<dbReference type="VEuPathDB" id="MicrosporidiaDB:CWI36_1340p0020"/>
<dbReference type="EMBL" id="PIXR01000894">
    <property type="protein sequence ID" value="TBU03851.1"/>
    <property type="molecule type" value="Genomic_DNA"/>
</dbReference>
<dbReference type="VEuPathDB" id="MicrosporidiaDB:CWI39_0894p0030"/>
<organism evidence="1 2">
    <name type="scientific">Hamiltosporidium magnivora</name>
    <dbReference type="NCBI Taxonomy" id="148818"/>
    <lineage>
        <taxon>Eukaryota</taxon>
        <taxon>Fungi</taxon>
        <taxon>Fungi incertae sedis</taxon>
        <taxon>Microsporidia</taxon>
        <taxon>Dubosqiidae</taxon>
        <taxon>Hamiltosporidium</taxon>
    </lineage>
</organism>
<evidence type="ECO:0000313" key="1">
    <source>
        <dbReference type="EMBL" id="TBU03851.1"/>
    </source>
</evidence>
<gene>
    <name evidence="1" type="ORF">CWI39_0894p0030</name>
</gene>
<comment type="caution">
    <text evidence="1">The sequence shown here is derived from an EMBL/GenBank/DDBJ whole genome shotgun (WGS) entry which is preliminary data.</text>
</comment>
<dbReference type="AlphaFoldDB" id="A0A4Q9LA18"/>
<dbReference type="Proteomes" id="UP000293045">
    <property type="component" value="Unassembled WGS sequence"/>
</dbReference>
<reference evidence="1 2" key="1">
    <citation type="submission" date="2017-12" db="EMBL/GenBank/DDBJ databases">
        <authorList>
            <person name="Pombert J.-F."/>
            <person name="Haag K.L."/>
            <person name="Ebert D."/>
        </authorList>
    </citation>
    <scope>NUCLEOTIDE SEQUENCE [LARGE SCALE GENOMIC DNA]</scope>
    <source>
        <strain evidence="1">IL-BN-2</strain>
    </source>
</reference>
<accession>A0A4Q9LA18</accession>
<proteinExistence type="predicted"/>
<sequence length="116" mass="13265">DFSYNSLNRNDLIFISALKRLVVLKVNGVKLEGDAELDNLTLKGLTKNLKYLEIKQLNICTKDIEALAKFTVLNELKISEDSYKLLKKTNIEIPCRNIRIGKKKDYDSIDSKETDS</sequence>
<protein>
    <submittedName>
        <fullName evidence="1">Uncharacterized protein</fullName>
    </submittedName>
</protein>
<dbReference type="Gene3D" id="3.80.10.10">
    <property type="entry name" value="Ribonuclease Inhibitor"/>
    <property type="match status" value="1"/>
</dbReference>
<evidence type="ECO:0000313" key="2">
    <source>
        <dbReference type="Proteomes" id="UP000293045"/>
    </source>
</evidence>